<feature type="chain" id="PRO_5044220137" evidence="1">
    <location>
        <begin position="21"/>
        <end position="166"/>
    </location>
</feature>
<feature type="signal peptide" evidence="1">
    <location>
        <begin position="1"/>
        <end position="20"/>
    </location>
</feature>
<dbReference type="GeneID" id="96008884"/>
<accession>A0AB34KJN1</accession>
<evidence type="ECO:0000313" key="2">
    <source>
        <dbReference type="EMBL" id="KAL1583991.1"/>
    </source>
</evidence>
<organism evidence="2 3">
    <name type="scientific">Cladosporium halotolerans</name>
    <dbReference type="NCBI Taxonomy" id="1052096"/>
    <lineage>
        <taxon>Eukaryota</taxon>
        <taxon>Fungi</taxon>
        <taxon>Dikarya</taxon>
        <taxon>Ascomycota</taxon>
        <taxon>Pezizomycotina</taxon>
        <taxon>Dothideomycetes</taxon>
        <taxon>Dothideomycetidae</taxon>
        <taxon>Cladosporiales</taxon>
        <taxon>Cladosporiaceae</taxon>
        <taxon>Cladosporium</taxon>
    </lineage>
</organism>
<evidence type="ECO:0000256" key="1">
    <source>
        <dbReference type="SAM" id="SignalP"/>
    </source>
</evidence>
<gene>
    <name evidence="2" type="ORF">WHR41_07441</name>
</gene>
<proteinExistence type="predicted"/>
<dbReference type="EMBL" id="JAAQHG020000030">
    <property type="protein sequence ID" value="KAL1583991.1"/>
    <property type="molecule type" value="Genomic_DNA"/>
</dbReference>
<reference evidence="2 3" key="1">
    <citation type="journal article" date="2020" name="Microbiol. Resour. Announc.">
        <title>Draft Genome Sequence of a Cladosporium Species Isolated from the Mesophotic Ascidian Didemnum maculosum.</title>
        <authorList>
            <person name="Gioti A."/>
            <person name="Siaperas R."/>
            <person name="Nikolaivits E."/>
            <person name="Le Goff G."/>
            <person name="Ouazzani J."/>
            <person name="Kotoulas G."/>
            <person name="Topakas E."/>
        </authorList>
    </citation>
    <scope>NUCLEOTIDE SEQUENCE [LARGE SCALE GENOMIC DNA]</scope>
    <source>
        <strain evidence="2 3">TM138-S3</strain>
    </source>
</reference>
<sequence>MPSIKSAFFALAAAAVTVQAEHLRVVWSAGSFSTIPGPSGGSESGHYSGFAIIRDDGEAIYDEGYPYGYSPCFNTGGGREFAIEGDCWDSQFRFHCEADFGGSPESCAVKDASGNVLGEGTGQSDIDFIGIAIGIDASCVVEFESDGGGCPVDNGNGPLHATGKSV</sequence>
<dbReference type="Proteomes" id="UP000803884">
    <property type="component" value="Unassembled WGS sequence"/>
</dbReference>
<dbReference type="RefSeq" id="XP_069227097.1">
    <property type="nucleotide sequence ID" value="XM_069376046.1"/>
</dbReference>
<evidence type="ECO:0000313" key="3">
    <source>
        <dbReference type="Proteomes" id="UP000803884"/>
    </source>
</evidence>
<name>A0AB34KJN1_9PEZI</name>
<comment type="caution">
    <text evidence="2">The sequence shown here is derived from an EMBL/GenBank/DDBJ whole genome shotgun (WGS) entry which is preliminary data.</text>
</comment>
<protein>
    <submittedName>
        <fullName evidence="2">Uncharacterized protein</fullName>
    </submittedName>
</protein>
<keyword evidence="1" id="KW-0732">Signal</keyword>
<keyword evidence="3" id="KW-1185">Reference proteome</keyword>
<dbReference type="AlphaFoldDB" id="A0AB34KJN1"/>